<dbReference type="OrthoDB" id="4870475at2"/>
<name>A0A3N9WNW6_9ACTN</name>
<keyword evidence="2" id="KW-0812">Transmembrane</keyword>
<comment type="caution">
    <text evidence="3">The sequence shown here is derived from an EMBL/GenBank/DDBJ whole genome shotgun (WGS) entry which is preliminary data.</text>
</comment>
<dbReference type="AlphaFoldDB" id="A0A3N9WNW6"/>
<feature type="region of interest" description="Disordered" evidence="1">
    <location>
        <begin position="1"/>
        <end position="33"/>
    </location>
</feature>
<dbReference type="EMBL" id="QGSZ01000206">
    <property type="protein sequence ID" value="RQX02514.1"/>
    <property type="molecule type" value="Genomic_DNA"/>
</dbReference>
<feature type="transmembrane region" description="Helical" evidence="2">
    <location>
        <begin position="62"/>
        <end position="79"/>
    </location>
</feature>
<sequence>MTASADHPAGPSNPPAQQLSATSPPAPRRGSQPNPATVLTAIGVCSVVIGGLVAAVTEPLDLAHGSWLAAYLVLVGGMTQCAMGQARIRGPEVIAPRGSWAQIGCWNVGNALVIGGTLTGEPLAVDFGSALLVIALAIAFRATRPGVGSATSSAAGGVSALVGHVHRTLLLVLAVSIPIGMALAHLRHP</sequence>
<dbReference type="Proteomes" id="UP000282312">
    <property type="component" value="Unassembled WGS sequence"/>
</dbReference>
<proteinExistence type="predicted"/>
<reference evidence="3 4" key="1">
    <citation type="submission" date="2018-05" db="EMBL/GenBank/DDBJ databases">
        <title>Micromonospora from Atacama Desert.</title>
        <authorList>
            <person name="Carro L."/>
            <person name="Goodfellow M."/>
            <person name="Klenk H.-P."/>
        </authorList>
    </citation>
    <scope>NUCLEOTIDE SEQUENCE [LARGE SCALE GENOMIC DNA]</scope>
    <source>
        <strain evidence="3 4">LB39</strain>
    </source>
</reference>
<evidence type="ECO:0000256" key="1">
    <source>
        <dbReference type="SAM" id="MobiDB-lite"/>
    </source>
</evidence>
<feature type="transmembrane region" description="Helical" evidence="2">
    <location>
        <begin position="36"/>
        <end position="56"/>
    </location>
</feature>
<evidence type="ECO:0000313" key="4">
    <source>
        <dbReference type="Proteomes" id="UP000282312"/>
    </source>
</evidence>
<keyword evidence="4" id="KW-1185">Reference proteome</keyword>
<dbReference type="RefSeq" id="WP_124773218.1">
    <property type="nucleotide sequence ID" value="NZ_QGSZ01000206.1"/>
</dbReference>
<accession>A0A3N9WNW6</accession>
<protein>
    <submittedName>
        <fullName evidence="3">Uncharacterized protein</fullName>
    </submittedName>
</protein>
<gene>
    <name evidence="3" type="ORF">DLJ59_15360</name>
</gene>
<feature type="transmembrane region" description="Helical" evidence="2">
    <location>
        <begin position="168"/>
        <end position="186"/>
    </location>
</feature>
<keyword evidence="2" id="KW-1133">Transmembrane helix</keyword>
<organism evidence="3 4">
    <name type="scientific">Micromonospora inaquosa</name>
    <dbReference type="NCBI Taxonomy" id="2203716"/>
    <lineage>
        <taxon>Bacteria</taxon>
        <taxon>Bacillati</taxon>
        <taxon>Actinomycetota</taxon>
        <taxon>Actinomycetes</taxon>
        <taxon>Micromonosporales</taxon>
        <taxon>Micromonosporaceae</taxon>
        <taxon>Micromonospora</taxon>
    </lineage>
</organism>
<keyword evidence="2" id="KW-0472">Membrane</keyword>
<evidence type="ECO:0000313" key="3">
    <source>
        <dbReference type="EMBL" id="RQX02514.1"/>
    </source>
</evidence>
<evidence type="ECO:0000256" key="2">
    <source>
        <dbReference type="SAM" id="Phobius"/>
    </source>
</evidence>